<feature type="domain" description="Carrier" evidence="3">
    <location>
        <begin position="571"/>
        <end position="651"/>
    </location>
</feature>
<accession>A0A9W9HB68</accession>
<dbReference type="Pfam" id="PF00501">
    <property type="entry name" value="AMP-binding"/>
    <property type="match status" value="1"/>
</dbReference>
<keyword evidence="2" id="KW-0597">Phosphoprotein</keyword>
<evidence type="ECO:0000256" key="2">
    <source>
        <dbReference type="ARBA" id="ARBA00022553"/>
    </source>
</evidence>
<dbReference type="InterPro" id="IPR036291">
    <property type="entry name" value="NAD(P)-bd_dom_sf"/>
</dbReference>
<dbReference type="EMBL" id="JAPQKL010000002">
    <property type="protein sequence ID" value="KAJ5142463.1"/>
    <property type="molecule type" value="Genomic_DNA"/>
</dbReference>
<dbReference type="SUPFAM" id="SSF47336">
    <property type="entry name" value="ACP-like"/>
    <property type="match status" value="1"/>
</dbReference>
<gene>
    <name evidence="4" type="ORF">N7515_001250</name>
</gene>
<dbReference type="InterPro" id="IPR013120">
    <property type="entry name" value="FAR_NAD-bd"/>
</dbReference>
<dbReference type="InterPro" id="IPR042099">
    <property type="entry name" value="ANL_N_sf"/>
</dbReference>
<dbReference type="RefSeq" id="XP_056524107.1">
    <property type="nucleotide sequence ID" value="XM_056661994.1"/>
</dbReference>
<dbReference type="PROSITE" id="PS50075">
    <property type="entry name" value="CARRIER"/>
    <property type="match status" value="1"/>
</dbReference>
<sequence>MGIQRSGRTSQVDFLHTADQLVQEYGQLQVLDDLIRLRAADLVQHPILAYPQSASHVASYDYYSGQDLNNMINQAATILMNLGFQTVGLPMRSDLTHSDGSSQPKRDKSVVALLALSDRDMIVTFFALSRLGYVVMMLSPRLSGKVCVSLLEAVGCESIVYGETPSIRSMVGNILQRKLVSCRPLPRSSLNTKAEPRFFFLCRDRDPDNTAVILHSSGSTGTPKPLFITHRALMTHPLKGPGLTSFNPLPWYHLHGLSTALQAMWRKKTAYVWNAALPMTAELVLTALEEARPELIAAVPYMLQLLVDDPHGIAALRRCTLVTYGGAPCPDELGNRLVREGITFGGSFGLTEAGLVADSISRSEDDPGWNYLQFFDSVRPYVWMKPISGTEPLYECVYLAGHPALTTSNSDDPPGSFHSKDVFAPHPTITGRWKYMSRLDDRITLVNGEKFLPLSMEGHVKQHALVHEAVVVGVGRATPGLLVLRSEKAESDPLPEEDYFNAIWPVIEEANCQAEAFAQITRDMVAILPYTAKLPRTDKGSMIRAQVYQQYAELIETLYTTEARPNGGLQLGLAETQSHLLQLCWDELGISISSIDADLFSEGVDSLKAMQLRRLILQQFRFGPCHSPSSENWVFEMGTLSHLALYICAAQSGGSLLTAEDGILLMENLIKKYSSFRKHLPCPEIPRMTKSVLLTGATGSVGAHVLFELLNDDSVSTVYCLTRRASPLKAVRGSLFERGLLLSPEQTLKVVALNGSLDRPDFCLDPVGKTFHRMLDSVSLVIHTAWPVNFNLALAQFEPHLRGLYNLIMFSLSVRRLEPAVMLFCSSISTALGASSHTIEEETVDLNSALMGYGQSKLVGERMISLARRSGARAYSLRIGQVSGHSKKGLWNDSDAIPLMIRSALTSRALPDLHQTCSWLPVDKLATVVLELAESCSAPGRDVGPSGASDTSGAAYVDDSIYNVCNSRVFPWSELLATLQRSGFQFQVLPFEEWLQLLRESEARGEEHINPAVKLIHHYEMMHGAQSSINHDGTKVFATDKAERDSVTLRNDRMGVVQDGILDCYARDWLLRWTI</sequence>
<dbReference type="Pfam" id="PF23562">
    <property type="entry name" value="AMP-binding_C_3"/>
    <property type="match status" value="1"/>
</dbReference>
<dbReference type="OrthoDB" id="429813at2759"/>
<dbReference type="PROSITE" id="PS00455">
    <property type="entry name" value="AMP_BINDING"/>
    <property type="match status" value="1"/>
</dbReference>
<evidence type="ECO:0000313" key="5">
    <source>
        <dbReference type="Proteomes" id="UP001149079"/>
    </source>
</evidence>
<comment type="caution">
    <text evidence="4">The sequence shown here is derived from an EMBL/GenBank/DDBJ whole genome shotgun (WGS) entry which is preliminary data.</text>
</comment>
<dbReference type="Proteomes" id="UP001149079">
    <property type="component" value="Unassembled WGS sequence"/>
</dbReference>
<dbReference type="InterPro" id="IPR020845">
    <property type="entry name" value="AMP-binding_CS"/>
</dbReference>
<dbReference type="SUPFAM" id="SSF56801">
    <property type="entry name" value="Acetyl-CoA synthetase-like"/>
    <property type="match status" value="1"/>
</dbReference>
<dbReference type="Gene3D" id="3.40.50.12780">
    <property type="entry name" value="N-terminal domain of ligase-like"/>
    <property type="match status" value="1"/>
</dbReference>
<organism evidence="4 5">
    <name type="scientific">Penicillium bovifimosum</name>
    <dbReference type="NCBI Taxonomy" id="126998"/>
    <lineage>
        <taxon>Eukaryota</taxon>
        <taxon>Fungi</taxon>
        <taxon>Dikarya</taxon>
        <taxon>Ascomycota</taxon>
        <taxon>Pezizomycotina</taxon>
        <taxon>Eurotiomycetes</taxon>
        <taxon>Eurotiomycetidae</taxon>
        <taxon>Eurotiales</taxon>
        <taxon>Aspergillaceae</taxon>
        <taxon>Penicillium</taxon>
    </lineage>
</organism>
<dbReference type="GO" id="GO:0044550">
    <property type="term" value="P:secondary metabolite biosynthetic process"/>
    <property type="evidence" value="ECO:0007669"/>
    <property type="project" value="UniProtKB-ARBA"/>
</dbReference>
<dbReference type="GeneID" id="81401164"/>
<proteinExistence type="predicted"/>
<protein>
    <recommendedName>
        <fullName evidence="3">Carrier domain-containing protein</fullName>
    </recommendedName>
</protein>
<dbReference type="Pfam" id="PF07993">
    <property type="entry name" value="NAD_binding_4"/>
    <property type="match status" value="1"/>
</dbReference>
<evidence type="ECO:0000259" key="3">
    <source>
        <dbReference type="PROSITE" id="PS50075"/>
    </source>
</evidence>
<dbReference type="InterPro" id="IPR000873">
    <property type="entry name" value="AMP-dep_synth/lig_dom"/>
</dbReference>
<evidence type="ECO:0000256" key="1">
    <source>
        <dbReference type="ARBA" id="ARBA00022450"/>
    </source>
</evidence>
<dbReference type="SUPFAM" id="SSF51735">
    <property type="entry name" value="NAD(P)-binding Rossmann-fold domains"/>
    <property type="match status" value="1"/>
</dbReference>
<dbReference type="Gene3D" id="3.40.50.720">
    <property type="entry name" value="NAD(P)-binding Rossmann-like Domain"/>
    <property type="match status" value="1"/>
</dbReference>
<evidence type="ECO:0000313" key="4">
    <source>
        <dbReference type="EMBL" id="KAJ5142463.1"/>
    </source>
</evidence>
<name>A0A9W9HB68_9EURO</name>
<dbReference type="InterPro" id="IPR009081">
    <property type="entry name" value="PP-bd_ACP"/>
</dbReference>
<dbReference type="Pfam" id="PF00550">
    <property type="entry name" value="PP-binding"/>
    <property type="match status" value="1"/>
</dbReference>
<dbReference type="InterPro" id="IPR036736">
    <property type="entry name" value="ACP-like_sf"/>
</dbReference>
<keyword evidence="1" id="KW-0596">Phosphopantetheine</keyword>
<reference evidence="4" key="1">
    <citation type="submission" date="2022-11" db="EMBL/GenBank/DDBJ databases">
        <authorList>
            <person name="Petersen C."/>
        </authorList>
    </citation>
    <scope>NUCLEOTIDE SEQUENCE</scope>
    <source>
        <strain evidence="4">IBT 22155</strain>
    </source>
</reference>
<dbReference type="AlphaFoldDB" id="A0A9W9HB68"/>
<keyword evidence="5" id="KW-1185">Reference proteome</keyword>
<dbReference type="PANTHER" id="PTHR43439:SF2">
    <property type="entry name" value="ENZYME, PUTATIVE (JCVI)-RELATED"/>
    <property type="match status" value="1"/>
</dbReference>
<dbReference type="PANTHER" id="PTHR43439">
    <property type="entry name" value="PHENYLACETATE-COENZYME A LIGASE"/>
    <property type="match status" value="1"/>
</dbReference>
<reference evidence="4" key="2">
    <citation type="journal article" date="2023" name="IMA Fungus">
        <title>Comparative genomic study of the Penicillium genus elucidates a diverse pangenome and 15 lateral gene transfer events.</title>
        <authorList>
            <person name="Petersen C."/>
            <person name="Sorensen T."/>
            <person name="Nielsen M.R."/>
            <person name="Sondergaard T.E."/>
            <person name="Sorensen J.L."/>
            <person name="Fitzpatrick D.A."/>
            <person name="Frisvad J.C."/>
            <person name="Nielsen K.L."/>
        </authorList>
    </citation>
    <scope>NUCLEOTIDE SEQUENCE</scope>
    <source>
        <strain evidence="4">IBT 22155</strain>
    </source>
</reference>
<dbReference type="InterPro" id="IPR051414">
    <property type="entry name" value="Adenylate-forming_Reductase"/>
</dbReference>